<dbReference type="Proteomes" id="UP000011087">
    <property type="component" value="Unassembled WGS sequence"/>
</dbReference>
<feature type="compositionally biased region" description="Low complexity" evidence="1">
    <location>
        <begin position="12"/>
        <end position="27"/>
    </location>
</feature>
<reference evidence="4" key="2">
    <citation type="submission" date="2012-11" db="EMBL/GenBank/DDBJ databases">
        <authorList>
            <person name="Kuo A."/>
            <person name="Curtis B.A."/>
            <person name="Tanifuji G."/>
            <person name="Burki F."/>
            <person name="Gruber A."/>
            <person name="Irimia M."/>
            <person name="Maruyama S."/>
            <person name="Arias M.C."/>
            <person name="Ball S.G."/>
            <person name="Gile G.H."/>
            <person name="Hirakawa Y."/>
            <person name="Hopkins J.F."/>
            <person name="Rensing S.A."/>
            <person name="Schmutz J."/>
            <person name="Symeonidi A."/>
            <person name="Elias M."/>
            <person name="Eveleigh R.J."/>
            <person name="Herman E.K."/>
            <person name="Klute M.J."/>
            <person name="Nakayama T."/>
            <person name="Obornik M."/>
            <person name="Reyes-Prieto A."/>
            <person name="Armbrust E.V."/>
            <person name="Aves S.J."/>
            <person name="Beiko R.G."/>
            <person name="Coutinho P."/>
            <person name="Dacks J.B."/>
            <person name="Durnford D.G."/>
            <person name="Fast N.M."/>
            <person name="Green B.R."/>
            <person name="Grisdale C."/>
            <person name="Hempe F."/>
            <person name="Henrissat B."/>
            <person name="Hoppner M.P."/>
            <person name="Ishida K.-I."/>
            <person name="Kim E."/>
            <person name="Koreny L."/>
            <person name="Kroth P.G."/>
            <person name="Liu Y."/>
            <person name="Malik S.-B."/>
            <person name="Maier U.G."/>
            <person name="McRose D."/>
            <person name="Mock T."/>
            <person name="Neilson J.A."/>
            <person name="Onodera N.T."/>
            <person name="Poole A.M."/>
            <person name="Pritham E.J."/>
            <person name="Richards T.A."/>
            <person name="Rocap G."/>
            <person name="Roy S.W."/>
            <person name="Sarai C."/>
            <person name="Schaack S."/>
            <person name="Shirato S."/>
            <person name="Slamovits C.H."/>
            <person name="Spencer D.F."/>
            <person name="Suzuki S."/>
            <person name="Worden A.Z."/>
            <person name="Zauner S."/>
            <person name="Barry K."/>
            <person name="Bell C."/>
            <person name="Bharti A.K."/>
            <person name="Crow J.A."/>
            <person name="Grimwood J."/>
            <person name="Kramer R."/>
            <person name="Lindquist E."/>
            <person name="Lucas S."/>
            <person name="Salamov A."/>
            <person name="McFadden G.I."/>
            <person name="Lane C.E."/>
            <person name="Keeling P.J."/>
            <person name="Gray M.W."/>
            <person name="Grigoriev I.V."/>
            <person name="Archibald J.M."/>
        </authorList>
    </citation>
    <scope>NUCLEOTIDE SEQUENCE</scope>
    <source>
        <strain evidence="4">CCMP2712</strain>
    </source>
</reference>
<feature type="compositionally biased region" description="Polar residues" evidence="1">
    <location>
        <begin position="1"/>
        <end position="10"/>
    </location>
</feature>
<organism evidence="2">
    <name type="scientific">Guillardia theta (strain CCMP2712)</name>
    <name type="common">Cryptophyte</name>
    <dbReference type="NCBI Taxonomy" id="905079"/>
    <lineage>
        <taxon>Eukaryota</taxon>
        <taxon>Cryptophyceae</taxon>
        <taxon>Pyrenomonadales</taxon>
        <taxon>Geminigeraceae</taxon>
        <taxon>Guillardia</taxon>
    </lineage>
</organism>
<dbReference type="EMBL" id="JH993092">
    <property type="protein sequence ID" value="EKX35348.1"/>
    <property type="molecule type" value="Genomic_DNA"/>
</dbReference>
<feature type="region of interest" description="Disordered" evidence="1">
    <location>
        <begin position="1"/>
        <end position="52"/>
    </location>
</feature>
<sequence>MVTSEASQEALSVPESAPPLSSSSSSSSPPPTSSPLKQLKHTSVRPFPRLASISKRTRPFPRKLLVLVQEEIERLLLLPRSSGSGHVLLFSHLTNTSFYLDCFMVAYARHRLKIARKAKTMLVEPQAHGGLKMLQAGGKREEHMA</sequence>
<protein>
    <submittedName>
        <fullName evidence="2 3">Uncharacterized protein</fullName>
    </submittedName>
</protein>
<dbReference type="HOGENOM" id="CLU_1790586_0_0_1"/>
<dbReference type="KEGG" id="gtt:GUITHDRAFT_118472"/>
<dbReference type="RefSeq" id="XP_005822328.1">
    <property type="nucleotide sequence ID" value="XM_005822271.1"/>
</dbReference>
<keyword evidence="4" id="KW-1185">Reference proteome</keyword>
<evidence type="ECO:0000313" key="4">
    <source>
        <dbReference type="Proteomes" id="UP000011087"/>
    </source>
</evidence>
<reference evidence="3" key="3">
    <citation type="submission" date="2015-06" db="UniProtKB">
        <authorList>
            <consortium name="EnsemblProtists"/>
        </authorList>
    </citation>
    <scope>IDENTIFICATION</scope>
</reference>
<evidence type="ECO:0000313" key="2">
    <source>
        <dbReference type="EMBL" id="EKX35348.1"/>
    </source>
</evidence>
<proteinExistence type="predicted"/>
<accession>L1IGK4</accession>
<dbReference type="GeneID" id="17292089"/>
<name>L1IGK4_GUITC</name>
<evidence type="ECO:0000256" key="1">
    <source>
        <dbReference type="SAM" id="MobiDB-lite"/>
    </source>
</evidence>
<evidence type="ECO:0000313" key="3">
    <source>
        <dbReference type="EnsemblProtists" id="EKX35348"/>
    </source>
</evidence>
<reference evidence="2 4" key="1">
    <citation type="journal article" date="2012" name="Nature">
        <title>Algal genomes reveal evolutionary mosaicism and the fate of nucleomorphs.</title>
        <authorList>
            <consortium name="DOE Joint Genome Institute"/>
            <person name="Curtis B.A."/>
            <person name="Tanifuji G."/>
            <person name="Burki F."/>
            <person name="Gruber A."/>
            <person name="Irimia M."/>
            <person name="Maruyama S."/>
            <person name="Arias M.C."/>
            <person name="Ball S.G."/>
            <person name="Gile G.H."/>
            <person name="Hirakawa Y."/>
            <person name="Hopkins J.F."/>
            <person name="Kuo A."/>
            <person name="Rensing S.A."/>
            <person name="Schmutz J."/>
            <person name="Symeonidi A."/>
            <person name="Elias M."/>
            <person name="Eveleigh R.J."/>
            <person name="Herman E.K."/>
            <person name="Klute M.J."/>
            <person name="Nakayama T."/>
            <person name="Obornik M."/>
            <person name="Reyes-Prieto A."/>
            <person name="Armbrust E.V."/>
            <person name="Aves S.J."/>
            <person name="Beiko R.G."/>
            <person name="Coutinho P."/>
            <person name="Dacks J.B."/>
            <person name="Durnford D.G."/>
            <person name="Fast N.M."/>
            <person name="Green B.R."/>
            <person name="Grisdale C.J."/>
            <person name="Hempel F."/>
            <person name="Henrissat B."/>
            <person name="Hoppner M.P."/>
            <person name="Ishida K."/>
            <person name="Kim E."/>
            <person name="Koreny L."/>
            <person name="Kroth P.G."/>
            <person name="Liu Y."/>
            <person name="Malik S.B."/>
            <person name="Maier U.G."/>
            <person name="McRose D."/>
            <person name="Mock T."/>
            <person name="Neilson J.A."/>
            <person name="Onodera N.T."/>
            <person name="Poole A.M."/>
            <person name="Pritham E.J."/>
            <person name="Richards T.A."/>
            <person name="Rocap G."/>
            <person name="Roy S.W."/>
            <person name="Sarai C."/>
            <person name="Schaack S."/>
            <person name="Shirato S."/>
            <person name="Slamovits C.H."/>
            <person name="Spencer D.F."/>
            <person name="Suzuki S."/>
            <person name="Worden A.Z."/>
            <person name="Zauner S."/>
            <person name="Barry K."/>
            <person name="Bell C."/>
            <person name="Bharti A.K."/>
            <person name="Crow J.A."/>
            <person name="Grimwood J."/>
            <person name="Kramer R."/>
            <person name="Lindquist E."/>
            <person name="Lucas S."/>
            <person name="Salamov A."/>
            <person name="McFadden G.I."/>
            <person name="Lane C.E."/>
            <person name="Keeling P.J."/>
            <person name="Gray M.W."/>
            <person name="Grigoriev I.V."/>
            <person name="Archibald J.M."/>
        </authorList>
    </citation>
    <scope>NUCLEOTIDE SEQUENCE</scope>
    <source>
        <strain evidence="2 4">CCMP2712</strain>
    </source>
</reference>
<gene>
    <name evidence="2" type="ORF">GUITHDRAFT_118472</name>
</gene>
<dbReference type="EnsemblProtists" id="EKX35348">
    <property type="protein sequence ID" value="EKX35348"/>
    <property type="gene ID" value="GUITHDRAFT_118472"/>
</dbReference>
<dbReference type="AlphaFoldDB" id="L1IGK4"/>
<dbReference type="PaxDb" id="55529-EKX35348"/>